<dbReference type="GO" id="GO:0033619">
    <property type="term" value="P:membrane protein proteolysis"/>
    <property type="evidence" value="ECO:0000318"/>
    <property type="project" value="GO_Central"/>
</dbReference>
<protein>
    <submittedName>
        <fullName evidence="9">Peptidase family A22</fullName>
    </submittedName>
</protein>
<dbReference type="GO" id="GO:0098553">
    <property type="term" value="C:lumenal side of endoplasmic reticulum membrane"/>
    <property type="evidence" value="ECO:0000318"/>
    <property type="project" value="GO_Central"/>
</dbReference>
<dbReference type="InterPro" id="IPR006639">
    <property type="entry name" value="Preselin/SPP"/>
</dbReference>
<evidence type="ECO:0000256" key="7">
    <source>
        <dbReference type="ARBA" id="ARBA00023136"/>
    </source>
</evidence>
<dbReference type="Pfam" id="PF04258">
    <property type="entry name" value="Peptidase_A22B"/>
    <property type="match status" value="1"/>
</dbReference>
<feature type="transmembrane region" description="Helical" evidence="8">
    <location>
        <begin position="90"/>
        <end position="108"/>
    </location>
</feature>
<feature type="transmembrane region" description="Helical" evidence="8">
    <location>
        <begin position="139"/>
        <end position="163"/>
    </location>
</feature>
<organism evidence="9 11">
    <name type="scientific">Schizosaccharomyces japonicus (strain yFS275 / FY16936)</name>
    <name type="common">Fission yeast</name>
    <dbReference type="NCBI Taxonomy" id="402676"/>
    <lineage>
        <taxon>Eukaryota</taxon>
        <taxon>Fungi</taxon>
        <taxon>Dikarya</taxon>
        <taxon>Ascomycota</taxon>
        <taxon>Taphrinomycotina</taxon>
        <taxon>Schizosaccharomycetes</taxon>
        <taxon>Schizosaccharomycetales</taxon>
        <taxon>Schizosaccharomycetaceae</taxon>
        <taxon>Schizosaccharomyces</taxon>
    </lineage>
</organism>
<keyword evidence="5" id="KW-0256">Endoplasmic reticulum</keyword>
<gene>
    <name evidence="10" type="primary">ypf1</name>
    <name evidence="9" type="ORF">SJAG_04583</name>
</gene>
<comment type="subcellular location">
    <subcellularLocation>
        <location evidence="1">Endoplasmic reticulum membrane</location>
        <topology evidence="1">Multi-pass membrane protein</topology>
    </subcellularLocation>
</comment>
<evidence type="ECO:0000256" key="6">
    <source>
        <dbReference type="ARBA" id="ARBA00022989"/>
    </source>
</evidence>
<keyword evidence="3 8" id="KW-0812">Transmembrane</keyword>
<reference evidence="9 11" key="1">
    <citation type="journal article" date="2011" name="Science">
        <title>Comparative functional genomics of the fission yeasts.</title>
        <authorList>
            <person name="Rhind N."/>
            <person name="Chen Z."/>
            <person name="Yassour M."/>
            <person name="Thompson D.A."/>
            <person name="Haas B.J."/>
            <person name="Habib N."/>
            <person name="Wapinski I."/>
            <person name="Roy S."/>
            <person name="Lin M.F."/>
            <person name="Heiman D.I."/>
            <person name="Young S.K."/>
            <person name="Furuya K."/>
            <person name="Guo Y."/>
            <person name="Pidoux A."/>
            <person name="Chen H.M."/>
            <person name="Robbertse B."/>
            <person name="Goldberg J.M."/>
            <person name="Aoki K."/>
            <person name="Bayne E.H."/>
            <person name="Berlin A.M."/>
            <person name="Desjardins C.A."/>
            <person name="Dobbs E."/>
            <person name="Dukaj L."/>
            <person name="Fan L."/>
            <person name="FitzGerald M.G."/>
            <person name="French C."/>
            <person name="Gujja S."/>
            <person name="Hansen K."/>
            <person name="Keifenheim D."/>
            <person name="Levin J.Z."/>
            <person name="Mosher R.A."/>
            <person name="Mueller C.A."/>
            <person name="Pfiffner J."/>
            <person name="Priest M."/>
            <person name="Russ C."/>
            <person name="Smialowska A."/>
            <person name="Swoboda P."/>
            <person name="Sykes S.M."/>
            <person name="Vaughn M."/>
            <person name="Vengrova S."/>
            <person name="Yoder R."/>
            <person name="Zeng Q."/>
            <person name="Allshire R."/>
            <person name="Baulcombe D."/>
            <person name="Birren B.W."/>
            <person name="Brown W."/>
            <person name="Ekwall K."/>
            <person name="Kellis M."/>
            <person name="Leatherwood J."/>
            <person name="Levin H."/>
            <person name="Margalit H."/>
            <person name="Martienssen R."/>
            <person name="Nieduszynski C.A."/>
            <person name="Spatafora J.W."/>
            <person name="Friedman N."/>
            <person name="Dalgaard J.Z."/>
            <person name="Baumann P."/>
            <person name="Niki H."/>
            <person name="Regev A."/>
            <person name="Nusbaum C."/>
        </authorList>
    </citation>
    <scope>NUCLEOTIDE SEQUENCE [LARGE SCALE GENOMIC DNA]</scope>
    <source>
        <strain evidence="11">yFS275 / FY16936</strain>
    </source>
</reference>
<evidence type="ECO:0000256" key="3">
    <source>
        <dbReference type="ARBA" id="ARBA00022692"/>
    </source>
</evidence>
<evidence type="ECO:0000313" key="10">
    <source>
        <dbReference type="JaponicusDB" id="SJAG_04583"/>
    </source>
</evidence>
<evidence type="ECO:0000313" key="9">
    <source>
        <dbReference type="EMBL" id="EEB09382.1"/>
    </source>
</evidence>
<dbReference type="GO" id="GO:0098554">
    <property type="term" value="C:cytoplasmic side of endoplasmic reticulum membrane"/>
    <property type="evidence" value="ECO:0000318"/>
    <property type="project" value="GO_Central"/>
</dbReference>
<dbReference type="SMART" id="SM00730">
    <property type="entry name" value="PSN"/>
    <property type="match status" value="1"/>
</dbReference>
<dbReference type="RefSeq" id="XP_002175675.1">
    <property type="nucleotide sequence ID" value="XM_002175639.1"/>
</dbReference>
<dbReference type="STRING" id="402676.B6K778"/>
<dbReference type="GeneID" id="7051938"/>
<feature type="transmembrane region" description="Helical" evidence="8">
    <location>
        <begin position="260"/>
        <end position="277"/>
    </location>
</feature>
<keyword evidence="4" id="KW-0378">Hydrolase</keyword>
<dbReference type="EMBL" id="KE651168">
    <property type="protein sequence ID" value="EEB09382.1"/>
    <property type="molecule type" value="Genomic_DNA"/>
</dbReference>
<proteinExistence type="inferred from homology"/>
<keyword evidence="6 8" id="KW-1133">Transmembrane helix</keyword>
<dbReference type="PANTHER" id="PTHR12174">
    <property type="entry name" value="SIGNAL PEPTIDE PEPTIDASE"/>
    <property type="match status" value="1"/>
</dbReference>
<keyword evidence="7 8" id="KW-0472">Membrane</keyword>
<dbReference type="GO" id="GO:0042500">
    <property type="term" value="F:aspartic endopeptidase activity, intramembrane cleaving"/>
    <property type="evidence" value="ECO:0000318"/>
    <property type="project" value="GO_Central"/>
</dbReference>
<evidence type="ECO:0000256" key="4">
    <source>
        <dbReference type="ARBA" id="ARBA00022801"/>
    </source>
</evidence>
<dbReference type="OMA" id="FLYDIWW"/>
<feature type="transmembrane region" description="Helical" evidence="8">
    <location>
        <begin position="40"/>
        <end position="60"/>
    </location>
</feature>
<sequence>MESLILAGLAISTVYAGSKWSASKKVREEQQTIHSKTALLFPIMGGAVLVSLYIVMKYWIKEYIETILQVYSSFAAAGCLYAMLNRGGKLISFFAFVTSIGCSAAYLYTKNWLFSNILSFAMATTSIAYMNIDSYATGSLLLAALFFYDIYFVFGTKVMVTVAKGVNIPAKYLFPSLSQSDRFSILGLGDIVLPGLMVSLMLRFDLANLKRKESEGKVEGTSTPPSGQKLPYFKASMVGYTLGLLCANSAVRYFHAAQPALLYLSPACIIAPFLIASRRKEVKLLLSYEDNASTKQQDKQQDTEKNK</sequence>
<feature type="transmembrane region" description="Helical" evidence="8">
    <location>
        <begin position="183"/>
        <end position="202"/>
    </location>
</feature>
<name>B6K778_SCHJY</name>
<dbReference type="GO" id="GO:0006465">
    <property type="term" value="P:signal peptide processing"/>
    <property type="evidence" value="ECO:0000318"/>
    <property type="project" value="GO_Central"/>
</dbReference>
<evidence type="ECO:0000256" key="2">
    <source>
        <dbReference type="ARBA" id="ARBA00006859"/>
    </source>
</evidence>
<comment type="similarity">
    <text evidence="2">Belongs to the peptidase A22B family.</text>
</comment>
<dbReference type="Proteomes" id="UP000001744">
    <property type="component" value="Unassembled WGS sequence"/>
</dbReference>
<evidence type="ECO:0000256" key="8">
    <source>
        <dbReference type="SAM" id="Phobius"/>
    </source>
</evidence>
<dbReference type="VEuPathDB" id="FungiDB:SJAG_04583"/>
<dbReference type="MEROPS" id="A22.A11"/>
<dbReference type="HOGENOM" id="CLU_023799_0_1_1"/>
<evidence type="ECO:0000256" key="5">
    <source>
        <dbReference type="ARBA" id="ARBA00022824"/>
    </source>
</evidence>
<dbReference type="eggNOG" id="KOG2443">
    <property type="taxonomic scope" value="Eukaryota"/>
</dbReference>
<evidence type="ECO:0000256" key="1">
    <source>
        <dbReference type="ARBA" id="ARBA00004477"/>
    </source>
</evidence>
<accession>B6K778</accession>
<keyword evidence="11" id="KW-1185">Reference proteome</keyword>
<dbReference type="AlphaFoldDB" id="B6K778"/>
<feature type="transmembrane region" description="Helical" evidence="8">
    <location>
        <begin position="114"/>
        <end position="132"/>
    </location>
</feature>
<dbReference type="InterPro" id="IPR007369">
    <property type="entry name" value="Peptidase_A22B_SPP"/>
</dbReference>
<dbReference type="OrthoDB" id="29661at2759"/>
<evidence type="ECO:0000313" key="11">
    <source>
        <dbReference type="Proteomes" id="UP000001744"/>
    </source>
</evidence>
<dbReference type="JaponicusDB" id="SJAG_04583">
    <property type="gene designation" value="ypf1"/>
</dbReference>
<dbReference type="PANTHER" id="PTHR12174:SF23">
    <property type="entry name" value="MINOR HISTOCOMPATIBILITY ANTIGEN H13"/>
    <property type="match status" value="1"/>
</dbReference>